<gene>
    <name evidence="1" type="ORF">LX69_00459</name>
</gene>
<dbReference type="AlphaFoldDB" id="A0A2W7QDR9"/>
<sequence length="60" mass="7377">MEQHNCDTCPLRARYDRNSKSLMGRFWRWHIRFCPGWKAYFQSLDANAQQLLVNQYQLKR</sequence>
<keyword evidence="2" id="KW-1185">Reference proteome</keyword>
<organism evidence="1 2">
    <name type="scientific">Breznakibacter xylanolyticus</name>
    <dbReference type="NCBI Taxonomy" id="990"/>
    <lineage>
        <taxon>Bacteria</taxon>
        <taxon>Pseudomonadati</taxon>
        <taxon>Bacteroidota</taxon>
        <taxon>Bacteroidia</taxon>
        <taxon>Marinilabiliales</taxon>
        <taxon>Marinilabiliaceae</taxon>
        <taxon>Breznakibacter</taxon>
    </lineage>
</organism>
<dbReference type="EMBL" id="QKZK01000003">
    <property type="protein sequence ID" value="PZX20009.1"/>
    <property type="molecule type" value="Genomic_DNA"/>
</dbReference>
<protein>
    <submittedName>
        <fullName evidence="1">Uncharacterized protein</fullName>
    </submittedName>
</protein>
<name>A0A2W7QDR9_9BACT</name>
<reference evidence="1 2" key="1">
    <citation type="submission" date="2018-06" db="EMBL/GenBank/DDBJ databases">
        <title>Genomic Encyclopedia of Archaeal and Bacterial Type Strains, Phase II (KMG-II): from individual species to whole genera.</title>
        <authorList>
            <person name="Goeker M."/>
        </authorList>
    </citation>
    <scope>NUCLEOTIDE SEQUENCE [LARGE SCALE GENOMIC DNA]</scope>
    <source>
        <strain evidence="1 2">DSM 6779</strain>
    </source>
</reference>
<accession>A0A2W7QDR9</accession>
<evidence type="ECO:0000313" key="1">
    <source>
        <dbReference type="EMBL" id="PZX20009.1"/>
    </source>
</evidence>
<proteinExistence type="predicted"/>
<comment type="caution">
    <text evidence="1">The sequence shown here is derived from an EMBL/GenBank/DDBJ whole genome shotgun (WGS) entry which is preliminary data.</text>
</comment>
<evidence type="ECO:0000313" key="2">
    <source>
        <dbReference type="Proteomes" id="UP000249239"/>
    </source>
</evidence>
<dbReference type="Proteomes" id="UP000249239">
    <property type="component" value="Unassembled WGS sequence"/>
</dbReference>
<dbReference type="OrthoDB" id="286356at2"/>
<dbReference type="RefSeq" id="WP_111444196.1">
    <property type="nucleotide sequence ID" value="NZ_QKZK01000003.1"/>
</dbReference>